<name>A0AAF0YP89_9STAP</name>
<dbReference type="Proteomes" id="UP000243626">
    <property type="component" value="Chromosome"/>
</dbReference>
<dbReference type="PROSITE" id="PS50965">
    <property type="entry name" value="NERD"/>
    <property type="match status" value="1"/>
</dbReference>
<dbReference type="KEGG" id="nmy:CJ229_003870"/>
<accession>A0AAF0YP89</accession>
<keyword evidence="3" id="KW-1185">Reference proteome</keyword>
<dbReference type="RefSeq" id="WP_102167750.1">
    <property type="nucleotide sequence ID" value="NZ_CP136964.1"/>
</dbReference>
<evidence type="ECO:0000313" key="3">
    <source>
        <dbReference type="Proteomes" id="UP000243626"/>
    </source>
</evidence>
<reference evidence="3" key="1">
    <citation type="submission" date="2017-09" db="EMBL/GenBank/DDBJ databases">
        <title>Bacterial strain isolated from the female urinary microbiota.</title>
        <authorList>
            <person name="Thomas-White K."/>
            <person name="Kumar N."/>
            <person name="Forster S."/>
            <person name="Putonti C."/>
            <person name="Lawley T."/>
            <person name="Wolfe A.J."/>
        </authorList>
    </citation>
    <scope>NUCLEOTIDE SEQUENCE [LARGE SCALE GENOMIC DNA]</scope>
    <source>
        <strain evidence="3">UMB0959</strain>
    </source>
</reference>
<dbReference type="EMBL" id="CP136964">
    <property type="protein sequence ID" value="WOS96857.1"/>
    <property type="molecule type" value="Genomic_DNA"/>
</dbReference>
<evidence type="ECO:0000313" key="2">
    <source>
        <dbReference type="EMBL" id="WOS96857.1"/>
    </source>
</evidence>
<organism evidence="2 3">
    <name type="scientific">Nosocomiicoccus massiliensis</name>
    <dbReference type="NCBI Taxonomy" id="1232430"/>
    <lineage>
        <taxon>Bacteria</taxon>
        <taxon>Bacillati</taxon>
        <taxon>Bacillota</taxon>
        <taxon>Bacilli</taxon>
        <taxon>Bacillales</taxon>
        <taxon>Staphylococcaceae</taxon>
        <taxon>Nosocomiicoccus</taxon>
    </lineage>
</organism>
<proteinExistence type="predicted"/>
<gene>
    <name evidence="2" type="ORF">CJ229_003870</name>
</gene>
<sequence length="298" mass="35136">MKSLVHRQLDALKWRMDLTNEQLYYLENLTRGYSGEEEFKGFLMNLVGESACILTDFTFSVDGVVRQIDALVVFRNAIFIFEVKNYHGDYLFRDGDFYNTKFTSKVRSPLEQLDNTVILFNRLTQKVGNTLPIKSYVVFIGKDFHLYESPRGLNIIMRGQLKKFLNELRLKYQHADQGTKKLVESIYQFRHLEERRLDINYYYESLKKSLFCSDDGGEIILNNRTYYECQKCNGKTPIEAVVLQAIKDFQTLFPEMKITISNLYNFTGEKISRYHYRKVLNSHYQRVGNGRGVQYIEK</sequence>
<protein>
    <submittedName>
        <fullName evidence="2">Nuclease-related domain-containing protein</fullName>
    </submittedName>
</protein>
<dbReference type="AlphaFoldDB" id="A0AAF0YP89"/>
<evidence type="ECO:0000259" key="1">
    <source>
        <dbReference type="PROSITE" id="PS50965"/>
    </source>
</evidence>
<feature type="domain" description="NERD" evidence="1">
    <location>
        <begin position="31"/>
        <end position="143"/>
    </location>
</feature>
<dbReference type="Pfam" id="PF08378">
    <property type="entry name" value="NERD"/>
    <property type="match status" value="1"/>
</dbReference>
<dbReference type="InterPro" id="IPR011528">
    <property type="entry name" value="NERD"/>
</dbReference>